<evidence type="ECO:0000313" key="4">
    <source>
        <dbReference type="Proteomes" id="UP000789595"/>
    </source>
</evidence>
<dbReference type="PANTHER" id="PTHR35213:SF3">
    <property type="entry name" value="MYB-LIKE DOMAIN-CONTAINING PROTEIN"/>
    <property type="match status" value="1"/>
</dbReference>
<dbReference type="PROSITE" id="PS51671">
    <property type="entry name" value="ACT"/>
    <property type="match status" value="1"/>
</dbReference>
<dbReference type="AlphaFoldDB" id="A0A8J2WWM4"/>
<name>A0A8J2WWM4_9STRA</name>
<dbReference type="InterPro" id="IPR002912">
    <property type="entry name" value="ACT_dom"/>
</dbReference>
<dbReference type="CDD" id="cd04900">
    <property type="entry name" value="ACT_UUR-like_1"/>
    <property type="match status" value="1"/>
</dbReference>
<dbReference type="OrthoDB" id="206107at2759"/>
<reference evidence="3" key="1">
    <citation type="submission" date="2021-11" db="EMBL/GenBank/DDBJ databases">
        <authorList>
            <consortium name="Genoscope - CEA"/>
            <person name="William W."/>
        </authorList>
    </citation>
    <scope>NUCLEOTIDE SEQUENCE</scope>
</reference>
<dbReference type="Proteomes" id="UP000789595">
    <property type="component" value="Unassembled WGS sequence"/>
</dbReference>
<protein>
    <recommendedName>
        <fullName evidence="2">ACT domain-containing protein</fullName>
    </recommendedName>
</protein>
<dbReference type="Gene3D" id="3.30.70.260">
    <property type="match status" value="1"/>
</dbReference>
<dbReference type="PANTHER" id="PTHR35213">
    <property type="entry name" value="RING-TYPE DOMAIN-CONTAINING PROTEIN-RELATED"/>
    <property type="match status" value="1"/>
</dbReference>
<dbReference type="SUPFAM" id="SSF55021">
    <property type="entry name" value="ACT-like"/>
    <property type="match status" value="2"/>
</dbReference>
<feature type="region of interest" description="Disordered" evidence="1">
    <location>
        <begin position="407"/>
        <end position="459"/>
    </location>
</feature>
<accession>A0A8J2WWM4</accession>
<sequence>METTPPDEGESLSSLDAQLGQLSATWDPIAAPPAQNTTRRGKWTAPECDYAAVVIEHFANGRLPGLSGGESLRATLAELLGCAPMRITKKLSSTRAHGKQCFKKRGELSARERVALESARAAFLRSLDAGFVHGPLGPSVKKPRGLAPDDPWLESLQGSSWVDEDLDKRDRSWLDLGSANQAPLEPSVTLKASGRGTNLCRVVALDRPGLLGDISDVFNRRGLNVVKCRAESFGNGVCRDEFELVAVATNRALEDTDALQQAVYDCVTEELEPCTTLRVAAPDRPGLLKDIAASFENLKLSVVGARVAMVQDDDAVTAETRFEVVDRDDAQPIVDPDRLASIENTLARDLDGAAAAGAPAPYAPDVLPPAPWLDARPLARRPALLSTAGSVETAAVARAGAFRANLLRPQPAPGPAPEPRLEPLLDPPPPARFGDFAPPAPAPPEPADVDFSTVFNEDG</sequence>
<proteinExistence type="predicted"/>
<evidence type="ECO:0000256" key="1">
    <source>
        <dbReference type="SAM" id="MobiDB-lite"/>
    </source>
</evidence>
<evidence type="ECO:0000313" key="3">
    <source>
        <dbReference type="EMBL" id="CAH0368755.1"/>
    </source>
</evidence>
<dbReference type="InterPro" id="IPR045865">
    <property type="entry name" value="ACT-like_dom_sf"/>
</dbReference>
<dbReference type="EMBL" id="CAKKNE010000002">
    <property type="protein sequence ID" value="CAH0368755.1"/>
    <property type="molecule type" value="Genomic_DNA"/>
</dbReference>
<organism evidence="3 4">
    <name type="scientific">Pelagomonas calceolata</name>
    <dbReference type="NCBI Taxonomy" id="35677"/>
    <lineage>
        <taxon>Eukaryota</taxon>
        <taxon>Sar</taxon>
        <taxon>Stramenopiles</taxon>
        <taxon>Ochrophyta</taxon>
        <taxon>Pelagophyceae</taxon>
        <taxon>Pelagomonadales</taxon>
        <taxon>Pelagomonadaceae</taxon>
        <taxon>Pelagomonas</taxon>
    </lineage>
</organism>
<evidence type="ECO:0000259" key="2">
    <source>
        <dbReference type="PROSITE" id="PS51671"/>
    </source>
</evidence>
<keyword evidence="4" id="KW-1185">Reference proteome</keyword>
<gene>
    <name evidence="3" type="ORF">PECAL_2P18370</name>
</gene>
<comment type="caution">
    <text evidence="3">The sequence shown here is derived from an EMBL/GenBank/DDBJ whole genome shotgun (WGS) entry which is preliminary data.</text>
</comment>
<feature type="domain" description="ACT" evidence="2">
    <location>
        <begin position="276"/>
        <end position="363"/>
    </location>
</feature>